<dbReference type="RefSeq" id="WP_124195278.1">
    <property type="nucleotide sequence ID" value="NZ_REGA01000006.1"/>
</dbReference>
<sequence>MTDSSEADADGDSIPNPEESSLRPCPICGYPIARTTIVGPTDAIAGPCGCHIAPPIPDSASDHE</sequence>
<comment type="caution">
    <text evidence="2">The sequence shown here is derived from an EMBL/GenBank/DDBJ whole genome shotgun (WGS) entry which is preliminary data.</text>
</comment>
<evidence type="ECO:0000313" key="3">
    <source>
        <dbReference type="Proteomes" id="UP000282323"/>
    </source>
</evidence>
<feature type="compositionally biased region" description="Acidic residues" evidence="1">
    <location>
        <begin position="1"/>
        <end position="11"/>
    </location>
</feature>
<gene>
    <name evidence="2" type="ORF">EA473_08875</name>
</gene>
<proteinExistence type="predicted"/>
<dbReference type="EMBL" id="REGA01000006">
    <property type="protein sequence ID" value="RQG95065.1"/>
    <property type="molecule type" value="Genomic_DNA"/>
</dbReference>
<accession>A0A3N6PDG0</accession>
<evidence type="ECO:0000256" key="1">
    <source>
        <dbReference type="SAM" id="MobiDB-lite"/>
    </source>
</evidence>
<dbReference type="OrthoDB" id="193769at2157"/>
<feature type="region of interest" description="Disordered" evidence="1">
    <location>
        <begin position="1"/>
        <end position="25"/>
    </location>
</feature>
<keyword evidence="3" id="KW-1185">Reference proteome</keyword>
<protein>
    <recommendedName>
        <fullName evidence="4">Small CPxCG-related zinc finger protein</fullName>
    </recommendedName>
</protein>
<evidence type="ECO:0000313" key="2">
    <source>
        <dbReference type="EMBL" id="RQG95065.1"/>
    </source>
</evidence>
<name>A0A3N6PDG0_NATCH</name>
<reference evidence="2 3" key="1">
    <citation type="submission" date="2018-10" db="EMBL/GenBank/DDBJ databases">
        <title>Natrarchaeobius chitinivorans gen. nov., sp. nov., and Natrarchaeobius haloalkaliphilus sp. nov., alkaliphilic, chitin-utilizing haloarchaea from hypersaline alkaline lakes.</title>
        <authorList>
            <person name="Sorokin D.Y."/>
            <person name="Elcheninov A.G."/>
            <person name="Kostrikina N.A."/>
            <person name="Bale N.J."/>
            <person name="Sinninghe Damste J.S."/>
            <person name="Khijniak T.V."/>
            <person name="Kublanov I.V."/>
            <person name="Toshchakov S.V."/>
        </authorList>
    </citation>
    <scope>NUCLEOTIDE SEQUENCE [LARGE SCALE GENOMIC DNA]</scope>
    <source>
        <strain evidence="2 3">AArcht4T</strain>
    </source>
</reference>
<dbReference type="Proteomes" id="UP000282323">
    <property type="component" value="Unassembled WGS sequence"/>
</dbReference>
<organism evidence="2 3">
    <name type="scientific">Natrarchaeobius chitinivorans</name>
    <dbReference type="NCBI Taxonomy" id="1679083"/>
    <lineage>
        <taxon>Archaea</taxon>
        <taxon>Methanobacteriati</taxon>
        <taxon>Methanobacteriota</taxon>
        <taxon>Stenosarchaea group</taxon>
        <taxon>Halobacteria</taxon>
        <taxon>Halobacteriales</taxon>
        <taxon>Natrialbaceae</taxon>
        <taxon>Natrarchaeobius</taxon>
    </lineage>
</organism>
<dbReference type="AlphaFoldDB" id="A0A3N6PDG0"/>
<evidence type="ECO:0008006" key="4">
    <source>
        <dbReference type="Google" id="ProtNLM"/>
    </source>
</evidence>